<name>D8LL25_ECTSI</name>
<dbReference type="OrthoDB" id="10312553at2759"/>
<protein>
    <submittedName>
        <fullName evidence="1">Uncharacterized protein</fullName>
    </submittedName>
</protein>
<proteinExistence type="predicted"/>
<evidence type="ECO:0000313" key="2">
    <source>
        <dbReference type="Proteomes" id="UP000002630"/>
    </source>
</evidence>
<dbReference type="EMBL" id="FN648503">
    <property type="protein sequence ID" value="CBN76119.1"/>
    <property type="molecule type" value="Genomic_DNA"/>
</dbReference>
<sequence length="51" mass="5769">MTITSSMLWYLCPHLQIPRVIVPPGVDHLARLPGEENRSVVTPQDKESLSR</sequence>
<dbReference type="AlphaFoldDB" id="D8LL25"/>
<evidence type="ECO:0000313" key="1">
    <source>
        <dbReference type="EMBL" id="CBN76119.1"/>
    </source>
</evidence>
<dbReference type="InParanoid" id="D8LL25"/>
<organism evidence="1 2">
    <name type="scientific">Ectocarpus siliculosus</name>
    <name type="common">Brown alga</name>
    <name type="synonym">Conferva siliculosa</name>
    <dbReference type="NCBI Taxonomy" id="2880"/>
    <lineage>
        <taxon>Eukaryota</taxon>
        <taxon>Sar</taxon>
        <taxon>Stramenopiles</taxon>
        <taxon>Ochrophyta</taxon>
        <taxon>PX clade</taxon>
        <taxon>Phaeophyceae</taxon>
        <taxon>Ectocarpales</taxon>
        <taxon>Ectocarpaceae</taxon>
        <taxon>Ectocarpus</taxon>
    </lineage>
</organism>
<dbReference type="Proteomes" id="UP000002630">
    <property type="component" value="Linkage Group LG20"/>
</dbReference>
<reference evidence="1 2" key="1">
    <citation type="journal article" date="2010" name="Nature">
        <title>The Ectocarpus genome and the independent evolution of multicellularity in brown algae.</title>
        <authorList>
            <person name="Cock J.M."/>
            <person name="Sterck L."/>
            <person name="Rouze P."/>
            <person name="Scornet D."/>
            <person name="Allen A.E."/>
            <person name="Amoutzias G."/>
            <person name="Anthouard V."/>
            <person name="Artiguenave F."/>
            <person name="Aury J.M."/>
            <person name="Badger J.H."/>
            <person name="Beszteri B."/>
            <person name="Billiau K."/>
            <person name="Bonnet E."/>
            <person name="Bothwell J.H."/>
            <person name="Bowler C."/>
            <person name="Boyen C."/>
            <person name="Brownlee C."/>
            <person name="Carrano C.J."/>
            <person name="Charrier B."/>
            <person name="Cho G.Y."/>
            <person name="Coelho S.M."/>
            <person name="Collen J."/>
            <person name="Corre E."/>
            <person name="Da Silva C."/>
            <person name="Delage L."/>
            <person name="Delaroque N."/>
            <person name="Dittami S.M."/>
            <person name="Doulbeau S."/>
            <person name="Elias M."/>
            <person name="Farnham G."/>
            <person name="Gachon C.M."/>
            <person name="Gschloessl B."/>
            <person name="Heesch S."/>
            <person name="Jabbari K."/>
            <person name="Jubin C."/>
            <person name="Kawai H."/>
            <person name="Kimura K."/>
            <person name="Kloareg B."/>
            <person name="Kupper F.C."/>
            <person name="Lang D."/>
            <person name="Le Bail A."/>
            <person name="Leblanc C."/>
            <person name="Lerouge P."/>
            <person name="Lohr M."/>
            <person name="Lopez P.J."/>
            <person name="Martens C."/>
            <person name="Maumus F."/>
            <person name="Michel G."/>
            <person name="Miranda-Saavedra D."/>
            <person name="Morales J."/>
            <person name="Moreau H."/>
            <person name="Motomura T."/>
            <person name="Nagasato C."/>
            <person name="Napoli C.A."/>
            <person name="Nelson D.R."/>
            <person name="Nyvall-Collen P."/>
            <person name="Peters A.F."/>
            <person name="Pommier C."/>
            <person name="Potin P."/>
            <person name="Poulain J."/>
            <person name="Quesneville H."/>
            <person name="Read B."/>
            <person name="Rensing S.A."/>
            <person name="Ritter A."/>
            <person name="Rousvoal S."/>
            <person name="Samanta M."/>
            <person name="Samson G."/>
            <person name="Schroeder D.C."/>
            <person name="Segurens B."/>
            <person name="Strittmatter M."/>
            <person name="Tonon T."/>
            <person name="Tregear J.W."/>
            <person name="Valentin K."/>
            <person name="von Dassow P."/>
            <person name="Yamagishi T."/>
            <person name="Van de Peer Y."/>
            <person name="Wincker P."/>
        </authorList>
    </citation>
    <scope>NUCLEOTIDE SEQUENCE [LARGE SCALE GENOMIC DNA]</scope>
    <source>
        <strain evidence="2">Ec32 / CCAP1310/4</strain>
    </source>
</reference>
<accession>D8LL25</accession>
<keyword evidence="2" id="KW-1185">Reference proteome</keyword>
<gene>
    <name evidence="1" type="ORF">Esi_0314_0026</name>
</gene>
<dbReference type="EMBL" id="FN649745">
    <property type="protein sequence ID" value="CBN76119.1"/>
    <property type="molecule type" value="Genomic_DNA"/>
</dbReference>